<evidence type="ECO:0000256" key="1">
    <source>
        <dbReference type="SAM" id="MobiDB-lite"/>
    </source>
</evidence>
<proteinExistence type="predicted"/>
<reference evidence="3" key="1">
    <citation type="journal article" date="2017" name="Nat. Ecol. Evol.">
        <title>Genome expansion and lineage-specific genetic innovations in the forest pathogenic fungi Armillaria.</title>
        <authorList>
            <person name="Sipos G."/>
            <person name="Prasanna A.N."/>
            <person name="Walter M.C."/>
            <person name="O'Connor E."/>
            <person name="Balint B."/>
            <person name="Krizsan K."/>
            <person name="Kiss B."/>
            <person name="Hess J."/>
            <person name="Varga T."/>
            <person name="Slot J."/>
            <person name="Riley R."/>
            <person name="Boka B."/>
            <person name="Rigling D."/>
            <person name="Barry K."/>
            <person name="Lee J."/>
            <person name="Mihaltcheva S."/>
            <person name="LaButti K."/>
            <person name="Lipzen A."/>
            <person name="Waldron R."/>
            <person name="Moloney N.M."/>
            <person name="Sperisen C."/>
            <person name="Kredics L."/>
            <person name="Vagvoelgyi C."/>
            <person name="Patrignani A."/>
            <person name="Fitzpatrick D."/>
            <person name="Nagy I."/>
            <person name="Doyle S."/>
            <person name="Anderson J.B."/>
            <person name="Grigoriev I.V."/>
            <person name="Gueldener U."/>
            <person name="Muensterkoetter M."/>
            <person name="Nagy L.G."/>
        </authorList>
    </citation>
    <scope>NUCLEOTIDE SEQUENCE [LARGE SCALE GENOMIC DNA]</scope>
    <source>
        <strain evidence="3">C18/9</strain>
    </source>
</reference>
<keyword evidence="3" id="KW-1185">Reference proteome</keyword>
<dbReference type="AlphaFoldDB" id="A0A284QTT5"/>
<accession>A0A284QTT5</accession>
<organism evidence="2 3">
    <name type="scientific">Armillaria ostoyae</name>
    <name type="common">Armillaria root rot fungus</name>
    <dbReference type="NCBI Taxonomy" id="47428"/>
    <lineage>
        <taxon>Eukaryota</taxon>
        <taxon>Fungi</taxon>
        <taxon>Dikarya</taxon>
        <taxon>Basidiomycota</taxon>
        <taxon>Agaricomycotina</taxon>
        <taxon>Agaricomycetes</taxon>
        <taxon>Agaricomycetidae</taxon>
        <taxon>Agaricales</taxon>
        <taxon>Marasmiineae</taxon>
        <taxon>Physalacriaceae</taxon>
        <taxon>Armillaria</taxon>
    </lineage>
</organism>
<protein>
    <submittedName>
        <fullName evidence="2">Uncharacterized protein</fullName>
    </submittedName>
</protein>
<name>A0A284QTT5_ARMOS</name>
<feature type="region of interest" description="Disordered" evidence="1">
    <location>
        <begin position="77"/>
        <end position="123"/>
    </location>
</feature>
<evidence type="ECO:0000313" key="2">
    <source>
        <dbReference type="EMBL" id="SJK99895.1"/>
    </source>
</evidence>
<dbReference type="Proteomes" id="UP000219338">
    <property type="component" value="Unassembled WGS sequence"/>
</dbReference>
<feature type="region of interest" description="Disordered" evidence="1">
    <location>
        <begin position="152"/>
        <end position="174"/>
    </location>
</feature>
<evidence type="ECO:0000313" key="3">
    <source>
        <dbReference type="Proteomes" id="UP000219338"/>
    </source>
</evidence>
<sequence length="283" mass="31122">MAGTYELSSETPRLPHTPLSCYPEQWYCANLTLGWMYPIPASPPIPLLTTTSLTSDQPPVTSPPTVRIATLTLFTPSPLSELGSETPHPPSERMMTSSISTASNMSGLPSFPSTSESLVPSAPKPGSYEDAILRLVTLPEALTTASPWTSTLPMHEETRYPVPAGPPPSRQEYLPTENTDYMALPLAQWSSVSDQGPPRSSTIWRSPYTPSPWSRATASTWMDEMIFDCFVYDNKIFGRMVDDIPYPQTGRRADSAPSPHALLSSLPINRIQQHGQYHGQRTS</sequence>
<gene>
    <name evidence="2" type="ORF">ARMOST_03206</name>
</gene>
<feature type="compositionally biased region" description="Polar residues" evidence="1">
    <location>
        <begin position="94"/>
        <end position="118"/>
    </location>
</feature>
<dbReference type="EMBL" id="FUEG01000002">
    <property type="protein sequence ID" value="SJK99895.1"/>
    <property type="molecule type" value="Genomic_DNA"/>
</dbReference>